<dbReference type="EMBL" id="VUOA01000008">
    <property type="protein sequence ID" value="KAA2241271.1"/>
    <property type="molecule type" value="Genomic_DNA"/>
</dbReference>
<gene>
    <name evidence="3" type="ORF">F0L46_04295</name>
</gene>
<dbReference type="PANTHER" id="PTHR22911:SF135">
    <property type="entry name" value="BLR4310 PROTEIN"/>
    <property type="match status" value="1"/>
</dbReference>
<dbReference type="GO" id="GO:0016020">
    <property type="term" value="C:membrane"/>
    <property type="evidence" value="ECO:0007669"/>
    <property type="project" value="InterPro"/>
</dbReference>
<keyword evidence="1" id="KW-1133">Transmembrane helix</keyword>
<feature type="domain" description="EamA" evidence="2">
    <location>
        <begin position="139"/>
        <end position="261"/>
    </location>
</feature>
<dbReference type="InterPro" id="IPR000620">
    <property type="entry name" value="EamA_dom"/>
</dbReference>
<dbReference type="Proteomes" id="UP000323142">
    <property type="component" value="Unassembled WGS sequence"/>
</dbReference>
<dbReference type="Pfam" id="PF00892">
    <property type="entry name" value="EamA"/>
    <property type="match status" value="2"/>
</dbReference>
<reference evidence="3 4" key="2">
    <citation type="submission" date="2019-09" db="EMBL/GenBank/DDBJ databases">
        <authorList>
            <person name="Jin C."/>
        </authorList>
    </citation>
    <scope>NUCLEOTIDE SEQUENCE [LARGE SCALE GENOMIC DNA]</scope>
    <source>
        <strain evidence="3 4">BN140002</strain>
    </source>
</reference>
<evidence type="ECO:0000259" key="2">
    <source>
        <dbReference type="Pfam" id="PF00892"/>
    </source>
</evidence>
<evidence type="ECO:0000313" key="4">
    <source>
        <dbReference type="Proteomes" id="UP000323142"/>
    </source>
</evidence>
<comment type="caution">
    <text evidence="3">The sequence shown here is derived from an EMBL/GenBank/DDBJ whole genome shotgun (WGS) entry which is preliminary data.</text>
</comment>
<evidence type="ECO:0000313" key="3">
    <source>
        <dbReference type="EMBL" id="KAA2241271.1"/>
    </source>
</evidence>
<feature type="transmembrane region" description="Helical" evidence="1">
    <location>
        <begin position="20"/>
        <end position="43"/>
    </location>
</feature>
<feature type="transmembrane region" description="Helical" evidence="1">
    <location>
        <begin position="195"/>
        <end position="212"/>
    </location>
</feature>
<keyword evidence="1" id="KW-0812">Transmembrane</keyword>
<proteinExistence type="predicted"/>
<feature type="transmembrane region" description="Helical" evidence="1">
    <location>
        <begin position="112"/>
        <end position="128"/>
    </location>
</feature>
<keyword evidence="4" id="KW-1185">Reference proteome</keyword>
<reference evidence="3 4" key="1">
    <citation type="submission" date="2019-09" db="EMBL/GenBank/DDBJ databases">
        <title>Salinarimonas rosea gen. nov., sp. nov., a new member of the a-2 subgroup of the Proteobacteria.</title>
        <authorList>
            <person name="Liu J."/>
        </authorList>
    </citation>
    <scope>NUCLEOTIDE SEQUENCE [LARGE SCALE GENOMIC DNA]</scope>
    <source>
        <strain evidence="3 4">BN140002</strain>
    </source>
</reference>
<protein>
    <submittedName>
        <fullName evidence="3">DMT family transporter</fullName>
    </submittedName>
</protein>
<feature type="domain" description="EamA" evidence="2">
    <location>
        <begin position="4"/>
        <end position="127"/>
    </location>
</feature>
<feature type="transmembrane region" description="Helical" evidence="1">
    <location>
        <begin position="166"/>
        <end position="189"/>
    </location>
</feature>
<name>A0A5B2VQ50_9HYPH</name>
<keyword evidence="1" id="KW-0472">Membrane</keyword>
<feature type="transmembrane region" description="Helical" evidence="1">
    <location>
        <begin position="224"/>
        <end position="243"/>
    </location>
</feature>
<feature type="transmembrane region" description="Helical" evidence="1">
    <location>
        <begin position="134"/>
        <end position="154"/>
    </location>
</feature>
<feature type="transmembrane region" description="Helical" evidence="1">
    <location>
        <begin position="64"/>
        <end position="81"/>
    </location>
</feature>
<organism evidence="3 4">
    <name type="scientific">Salinarimonas soli</name>
    <dbReference type="NCBI Taxonomy" id="1638099"/>
    <lineage>
        <taxon>Bacteria</taxon>
        <taxon>Pseudomonadati</taxon>
        <taxon>Pseudomonadota</taxon>
        <taxon>Alphaproteobacteria</taxon>
        <taxon>Hyphomicrobiales</taxon>
        <taxon>Salinarimonadaceae</taxon>
        <taxon>Salinarimonas</taxon>
    </lineage>
</organism>
<dbReference type="SUPFAM" id="SSF103481">
    <property type="entry name" value="Multidrug resistance efflux transporter EmrE"/>
    <property type="match status" value="2"/>
</dbReference>
<dbReference type="InterPro" id="IPR037185">
    <property type="entry name" value="EmrE-like"/>
</dbReference>
<dbReference type="AlphaFoldDB" id="A0A5B2VQ50"/>
<dbReference type="OrthoDB" id="7818056at2"/>
<feature type="transmembrane region" description="Helical" evidence="1">
    <location>
        <begin position="249"/>
        <end position="267"/>
    </location>
</feature>
<accession>A0A5B2VQ50</accession>
<sequence>MTGGIFLFSLNDAMGKWLVATYSVGQVLLLRSFAALVVLLVLLRGEGLGGFRRAPRPGLQVARVVLSTLEVACFYWAVAYMPLADVMTYYLAGPLYVAGLAALLLKERIDRVQMLCVGAGFVGVLVALDPSTATLTGPALVALAGSFSFALLMVTTRLLRGTGDTVLVTGQTLGALLLGLVLAPFAWVAPTGVDFLLLSLLGIVAMGAHMCVNRALKLAPASAVVPFQYTLIVWAVVLGYLVFSDVPTGRVVAGAAIIVAAGLALLWHERRAARA</sequence>
<evidence type="ECO:0000256" key="1">
    <source>
        <dbReference type="SAM" id="Phobius"/>
    </source>
</evidence>
<feature type="transmembrane region" description="Helical" evidence="1">
    <location>
        <begin position="87"/>
        <end position="105"/>
    </location>
</feature>
<dbReference type="PANTHER" id="PTHR22911">
    <property type="entry name" value="ACYL-MALONYL CONDENSING ENZYME-RELATED"/>
    <property type="match status" value="1"/>
</dbReference>